<dbReference type="SMART" id="SM00382">
    <property type="entry name" value="AAA"/>
    <property type="match status" value="1"/>
</dbReference>
<dbReference type="InterPro" id="IPR003439">
    <property type="entry name" value="ABC_transporter-like_ATP-bd"/>
</dbReference>
<dbReference type="PROSITE" id="PS50893">
    <property type="entry name" value="ABC_TRANSPORTER_2"/>
    <property type="match status" value="1"/>
</dbReference>
<evidence type="ECO:0000259" key="4">
    <source>
        <dbReference type="PROSITE" id="PS50893"/>
    </source>
</evidence>
<organism evidence="5 6">
    <name type="scientific">Turicibacter bilis</name>
    <dbReference type="NCBI Taxonomy" id="2735723"/>
    <lineage>
        <taxon>Bacteria</taxon>
        <taxon>Bacillati</taxon>
        <taxon>Bacillota</taxon>
        <taxon>Erysipelotrichia</taxon>
        <taxon>Erysipelotrichales</taxon>
        <taxon>Turicibacteraceae</taxon>
        <taxon>Turicibacter</taxon>
    </lineage>
</organism>
<dbReference type="PANTHER" id="PTHR42939">
    <property type="entry name" value="ABC TRANSPORTER ATP-BINDING PROTEIN ALBC-RELATED"/>
    <property type="match status" value="1"/>
</dbReference>
<dbReference type="InterPro" id="IPR051782">
    <property type="entry name" value="ABC_Transporter_VariousFunc"/>
</dbReference>
<evidence type="ECO:0000313" key="5">
    <source>
        <dbReference type="EMBL" id="UUF09125.1"/>
    </source>
</evidence>
<keyword evidence="3 5" id="KW-0067">ATP-binding</keyword>
<name>A0A9Q9CIE5_9FIRM</name>
<dbReference type="PANTHER" id="PTHR42939:SF1">
    <property type="entry name" value="ABC TRANSPORTER ATP-BINDING PROTEIN ALBC-RELATED"/>
    <property type="match status" value="1"/>
</dbReference>
<dbReference type="Proteomes" id="UP001058072">
    <property type="component" value="Chromosome"/>
</dbReference>
<accession>A0A9Q9CIE5</accession>
<sequence>MLELKNVTKRYGRKVVLDDVSIEFKKGYITCLLGLNGVGKSTTMKSIMRLIPINKGEILVDGEKITQKNINKIAYVPDIPIHDLGWTVPQNLEFAKVFYPGFDTEKAERMIKFFKVPTDKKLKELSKGNLARFNIIVGMCQQAPYILLDEPFSGIDVFTRQSFISMLKSEFLDEGQTVVITTHEIDEVQDIADYVVLLEEGQVFANFSKADAEAEGLSIVEKMRTLYCEV</sequence>
<feature type="domain" description="ABC transporter" evidence="4">
    <location>
        <begin position="2"/>
        <end position="225"/>
    </location>
</feature>
<proteinExistence type="predicted"/>
<dbReference type="InterPro" id="IPR027417">
    <property type="entry name" value="P-loop_NTPase"/>
</dbReference>
<dbReference type="Pfam" id="PF00005">
    <property type="entry name" value="ABC_tran"/>
    <property type="match status" value="1"/>
</dbReference>
<dbReference type="InterPro" id="IPR017871">
    <property type="entry name" value="ABC_transporter-like_CS"/>
</dbReference>
<dbReference type="RefSeq" id="WP_212724347.1">
    <property type="nucleotide sequence ID" value="NZ_CP071250.1"/>
</dbReference>
<dbReference type="PROSITE" id="PS00211">
    <property type="entry name" value="ABC_TRANSPORTER_1"/>
    <property type="match status" value="1"/>
</dbReference>
<evidence type="ECO:0000256" key="3">
    <source>
        <dbReference type="ARBA" id="ARBA00022840"/>
    </source>
</evidence>
<keyword evidence="2" id="KW-0547">Nucleotide-binding</keyword>
<dbReference type="SUPFAM" id="SSF52540">
    <property type="entry name" value="P-loop containing nucleoside triphosphate hydrolases"/>
    <property type="match status" value="1"/>
</dbReference>
<reference evidence="5" key="1">
    <citation type="submission" date="2021-03" db="EMBL/GenBank/DDBJ databases">
        <title>Comparative Genomics and Metabolomics in the genus Turicibacter.</title>
        <authorList>
            <person name="Maki J."/>
            <person name="Looft T."/>
        </authorList>
    </citation>
    <scope>NUCLEOTIDE SEQUENCE</scope>
    <source>
        <strain evidence="5">ISU324</strain>
    </source>
</reference>
<evidence type="ECO:0000256" key="1">
    <source>
        <dbReference type="ARBA" id="ARBA00022448"/>
    </source>
</evidence>
<gene>
    <name evidence="5" type="ORF">J0J70_03800</name>
</gene>
<dbReference type="AlphaFoldDB" id="A0A9Q9CIE5"/>
<dbReference type="CDD" id="cd03230">
    <property type="entry name" value="ABC_DR_subfamily_A"/>
    <property type="match status" value="1"/>
</dbReference>
<dbReference type="GO" id="GO:0016887">
    <property type="term" value="F:ATP hydrolysis activity"/>
    <property type="evidence" value="ECO:0007669"/>
    <property type="project" value="InterPro"/>
</dbReference>
<keyword evidence="1" id="KW-0813">Transport</keyword>
<protein>
    <submittedName>
        <fullName evidence="5">ABC transporter ATP-binding protein</fullName>
    </submittedName>
</protein>
<evidence type="ECO:0000313" key="6">
    <source>
        <dbReference type="Proteomes" id="UP001058072"/>
    </source>
</evidence>
<dbReference type="EMBL" id="CP071250">
    <property type="protein sequence ID" value="UUF09125.1"/>
    <property type="molecule type" value="Genomic_DNA"/>
</dbReference>
<dbReference type="GO" id="GO:0005524">
    <property type="term" value="F:ATP binding"/>
    <property type="evidence" value="ECO:0007669"/>
    <property type="project" value="UniProtKB-KW"/>
</dbReference>
<dbReference type="InterPro" id="IPR003593">
    <property type="entry name" value="AAA+_ATPase"/>
</dbReference>
<evidence type="ECO:0000256" key="2">
    <source>
        <dbReference type="ARBA" id="ARBA00022741"/>
    </source>
</evidence>
<dbReference type="Gene3D" id="3.40.50.300">
    <property type="entry name" value="P-loop containing nucleotide triphosphate hydrolases"/>
    <property type="match status" value="1"/>
</dbReference>